<feature type="region of interest" description="Disordered" evidence="1">
    <location>
        <begin position="698"/>
        <end position="717"/>
    </location>
</feature>
<proteinExistence type="predicted"/>
<name>A0A0V0QDD2_PSEPJ</name>
<feature type="compositionally biased region" description="Basic and acidic residues" evidence="1">
    <location>
        <begin position="741"/>
        <end position="756"/>
    </location>
</feature>
<dbReference type="InParanoid" id="A0A0V0QDD2"/>
<evidence type="ECO:0000313" key="2">
    <source>
        <dbReference type="EMBL" id="KRX00203.1"/>
    </source>
</evidence>
<sequence length="912" mass="109872">MAKYFQQNYIQNNNYDIKYKDVNFKNLVEAGKPYKSPNDNYITQYIDDYSIAHTQQNKQQYVPVNKIKRENHIKNPQSFYENNLLLMGDNNLDDQYKNMVENKYLQKQQNQNQIGRPDLPLFGEPYPRNIKQHLSPFFGCGNCFSVDSDEETQDTDNDIKENEKNEQKMQEKIKQQPSESVKKQNESKNYKKIEITVPKKAKGMDEELRLLSDIFNRNDKHCEWCHFDSQQEKKWEKIFKDFMNDGGVSRAPEKFQQRKLIQKKREQQALEQFLEEYKKGLKPKKNRPWQEDINLDLCHKREKSLEQQEDLNIDKEQNKNIEEYLNDNITKKQMIEKLIEQIQLKKQKKVQNNQDDIDQINLFEILSELGLLKTISVDNFLQTLQNMMDKQNYQKDKIILPQFSLDQILNALQNQNNENENIQQTIKKSGKYANKDILNTLSQKEIGKLDDSKYQELVKNDLMKYLKKNQIQHEQCLIEGQRNKEQYDTYFKPSQQQVLNGNIFGKPYIKEFEKYMYDKKYEYILQTKKLSISEQHAKDYNDMVKNMMEKLGLTNKIDILQYLTPNKQGEIHPQIQAILDKYDYHCWVHLKNVLAQELKDKIEDLFKENLKKINMDHNFNLKFKERPLEDYIEALKHLERPKKQYSQLITPHKDPKYLNLTQNLYGKSQKNKEFDYEYQLNEIPQKYHQEFNELQQMKNKQKYPVKQEDVQKNKNSQNLDVYQKYDFTKNLVSDSDSEDYLNDKNQNKKENQKEGEIDMKYSSFLNYTDKFEKSRQLREQEEKKEKRRREKQKIKNFLEKAKNLNDYVKQQKIQQNQNVEYKQDQQFGVADFENAAYGSYYVKKGVSPYQSLQESQESFNQTHNQEQLKHERFLESMPIEQNFEDDKNNSHEYFNRTLGEQELKNEIRYLCL</sequence>
<protein>
    <submittedName>
        <fullName evidence="2">Uncharacterized protein</fullName>
    </submittedName>
</protein>
<dbReference type="EMBL" id="LDAU01000194">
    <property type="protein sequence ID" value="KRX00203.1"/>
    <property type="molecule type" value="Genomic_DNA"/>
</dbReference>
<accession>A0A0V0QDD2</accession>
<feature type="region of interest" description="Disordered" evidence="1">
    <location>
        <begin position="163"/>
        <end position="187"/>
    </location>
</feature>
<dbReference type="AlphaFoldDB" id="A0A0V0QDD2"/>
<reference evidence="2 3" key="1">
    <citation type="journal article" date="2015" name="Sci. Rep.">
        <title>Genome of the facultative scuticociliatosis pathogen Pseudocohnilembus persalinus provides insight into its virulence through horizontal gene transfer.</title>
        <authorList>
            <person name="Xiong J."/>
            <person name="Wang G."/>
            <person name="Cheng J."/>
            <person name="Tian M."/>
            <person name="Pan X."/>
            <person name="Warren A."/>
            <person name="Jiang C."/>
            <person name="Yuan D."/>
            <person name="Miao W."/>
        </authorList>
    </citation>
    <scope>NUCLEOTIDE SEQUENCE [LARGE SCALE GENOMIC DNA]</scope>
    <source>
        <strain evidence="2">36N120E</strain>
    </source>
</reference>
<evidence type="ECO:0000256" key="1">
    <source>
        <dbReference type="SAM" id="MobiDB-lite"/>
    </source>
</evidence>
<organism evidence="2 3">
    <name type="scientific">Pseudocohnilembus persalinus</name>
    <name type="common">Ciliate</name>
    <dbReference type="NCBI Taxonomy" id="266149"/>
    <lineage>
        <taxon>Eukaryota</taxon>
        <taxon>Sar</taxon>
        <taxon>Alveolata</taxon>
        <taxon>Ciliophora</taxon>
        <taxon>Intramacronucleata</taxon>
        <taxon>Oligohymenophorea</taxon>
        <taxon>Scuticociliatia</taxon>
        <taxon>Philasterida</taxon>
        <taxon>Pseudocohnilembidae</taxon>
        <taxon>Pseudocohnilembus</taxon>
    </lineage>
</organism>
<feature type="region of interest" description="Disordered" evidence="1">
    <location>
        <begin position="774"/>
        <end position="793"/>
    </location>
</feature>
<gene>
    <name evidence="2" type="ORF">PPERSA_10702</name>
</gene>
<evidence type="ECO:0000313" key="3">
    <source>
        <dbReference type="Proteomes" id="UP000054937"/>
    </source>
</evidence>
<comment type="caution">
    <text evidence="2">The sequence shown here is derived from an EMBL/GenBank/DDBJ whole genome shotgun (WGS) entry which is preliminary data.</text>
</comment>
<feature type="region of interest" description="Disordered" evidence="1">
    <location>
        <begin position="734"/>
        <end position="756"/>
    </location>
</feature>
<feature type="compositionally biased region" description="Basic and acidic residues" evidence="1">
    <location>
        <begin position="774"/>
        <end position="784"/>
    </location>
</feature>
<dbReference type="Proteomes" id="UP000054937">
    <property type="component" value="Unassembled WGS sequence"/>
</dbReference>
<keyword evidence="3" id="KW-1185">Reference proteome</keyword>